<dbReference type="Proteomes" id="UP000494106">
    <property type="component" value="Unassembled WGS sequence"/>
</dbReference>
<evidence type="ECO:0000313" key="4">
    <source>
        <dbReference type="Proteomes" id="UP000494256"/>
    </source>
</evidence>
<name>A0A8S1AU58_ARCPL</name>
<sequence>MGNDFLDTRPVLTRRTDGSWAERAAPLAAYVCVWRLARVPGACALYGVGGGVGVGVDVRGERALAEVYSGSGESGASTATTVVPPAARTFFR</sequence>
<evidence type="ECO:0000313" key="3">
    <source>
        <dbReference type="Proteomes" id="UP000494106"/>
    </source>
</evidence>
<reference evidence="3 4" key="1">
    <citation type="submission" date="2020-04" db="EMBL/GenBank/DDBJ databases">
        <authorList>
            <person name="Wallbank WR R."/>
            <person name="Pardo Diaz C."/>
            <person name="Kozak K."/>
            <person name="Martin S."/>
            <person name="Jiggins C."/>
            <person name="Moest M."/>
            <person name="Warren A I."/>
            <person name="Byers J.R.P. K."/>
            <person name="Montejo-Kovacevich G."/>
            <person name="Yen C E."/>
        </authorList>
    </citation>
    <scope>NUCLEOTIDE SEQUENCE [LARGE SCALE GENOMIC DNA]</scope>
</reference>
<evidence type="ECO:0000313" key="2">
    <source>
        <dbReference type="EMBL" id="CAB3250304.1"/>
    </source>
</evidence>
<accession>A0A8S1AU58</accession>
<evidence type="ECO:0000313" key="1">
    <source>
        <dbReference type="EMBL" id="CAB3230714.1"/>
    </source>
</evidence>
<dbReference type="EMBL" id="CADEBD010000288">
    <property type="protein sequence ID" value="CAB3230714.1"/>
    <property type="molecule type" value="Genomic_DNA"/>
</dbReference>
<protein>
    <submittedName>
        <fullName evidence="2">Uncharacterized protein</fullName>
    </submittedName>
</protein>
<gene>
    <name evidence="2" type="ORF">APLA_LOCUS12660</name>
    <name evidence="1" type="ORF">APLA_LOCUS4709</name>
</gene>
<organism evidence="2 3">
    <name type="scientific">Arctia plantaginis</name>
    <name type="common">Wood tiger moth</name>
    <name type="synonym">Phalaena plantaginis</name>
    <dbReference type="NCBI Taxonomy" id="874455"/>
    <lineage>
        <taxon>Eukaryota</taxon>
        <taxon>Metazoa</taxon>
        <taxon>Ecdysozoa</taxon>
        <taxon>Arthropoda</taxon>
        <taxon>Hexapoda</taxon>
        <taxon>Insecta</taxon>
        <taxon>Pterygota</taxon>
        <taxon>Neoptera</taxon>
        <taxon>Endopterygota</taxon>
        <taxon>Lepidoptera</taxon>
        <taxon>Glossata</taxon>
        <taxon>Ditrysia</taxon>
        <taxon>Noctuoidea</taxon>
        <taxon>Erebidae</taxon>
        <taxon>Arctiinae</taxon>
        <taxon>Arctia</taxon>
    </lineage>
</organism>
<dbReference type="EMBL" id="CADEBC010000540">
    <property type="protein sequence ID" value="CAB3250304.1"/>
    <property type="molecule type" value="Genomic_DNA"/>
</dbReference>
<proteinExistence type="predicted"/>
<comment type="caution">
    <text evidence="2">The sequence shown here is derived from an EMBL/GenBank/DDBJ whole genome shotgun (WGS) entry which is preliminary data.</text>
</comment>
<dbReference type="Proteomes" id="UP000494256">
    <property type="component" value="Unassembled WGS sequence"/>
</dbReference>
<dbReference type="AlphaFoldDB" id="A0A8S1AU58"/>
<keyword evidence="3" id="KW-1185">Reference proteome</keyword>